<evidence type="ECO:0000313" key="14">
    <source>
        <dbReference type="Proteomes" id="UP001161405"/>
    </source>
</evidence>
<keyword evidence="14" id="KW-1185">Reference proteome</keyword>
<dbReference type="EC" id="3.5.1.108" evidence="4 12"/>
<sequence>MKRLATKQCTIAEALSFTGIGVHNGQPSSLIIQPAEPNSGYSICRKFEDGRVSDVYPLIHDRVARTYLCTAVDLGDSGTISMIEHVVSALSGLGIDNAMLVVDGPECPVLDGSASVYVDAIVEAGVAIQPAEKKFIKIKRSILVRSNDAFAALEPYNGRAFDVEIDFENDVIGRQRMIFDWTPARYAEDISKARTFGFLRDAKILRQAGYALGSSLENSIAVDEDKIMNPGELRFEDEFVRHKLLDAVGDLALAGMPIYGKFRSYKGGHGLNALVLNGLFASEQNYDIVDASDLPLEFDALEDVPVGLTAQGYIRSVG</sequence>
<evidence type="ECO:0000256" key="5">
    <source>
        <dbReference type="ARBA" id="ARBA00022516"/>
    </source>
</evidence>
<dbReference type="SUPFAM" id="SSF54211">
    <property type="entry name" value="Ribosomal protein S5 domain 2-like"/>
    <property type="match status" value="2"/>
</dbReference>
<reference evidence="13" key="1">
    <citation type="journal article" date="2014" name="Int. J. Syst. Evol. Microbiol.">
        <title>Complete genome of a new Firmicutes species belonging to the dominant human colonic microbiota ('Ruminococcus bicirculans') reveals two chromosomes and a selective capacity to utilize plant glucans.</title>
        <authorList>
            <consortium name="NISC Comparative Sequencing Program"/>
            <person name="Wegmann U."/>
            <person name="Louis P."/>
            <person name="Goesmann A."/>
            <person name="Henrissat B."/>
            <person name="Duncan S.H."/>
            <person name="Flint H.J."/>
        </authorList>
    </citation>
    <scope>NUCLEOTIDE SEQUENCE</scope>
    <source>
        <strain evidence="13">NBRC 107169</strain>
    </source>
</reference>
<comment type="caution">
    <text evidence="13">The sequence shown here is derived from an EMBL/GenBank/DDBJ whole genome shotgun (WGS) entry which is preliminary data.</text>
</comment>
<reference evidence="13" key="2">
    <citation type="submission" date="2023-01" db="EMBL/GenBank/DDBJ databases">
        <title>Draft genome sequence of Maritalea porphyrae strain NBRC 107169.</title>
        <authorList>
            <person name="Sun Q."/>
            <person name="Mori K."/>
        </authorList>
    </citation>
    <scope>NUCLEOTIDE SEQUENCE</scope>
    <source>
        <strain evidence="13">NBRC 107169</strain>
    </source>
</reference>
<keyword evidence="7 12" id="KW-0479">Metal-binding</keyword>
<evidence type="ECO:0000256" key="6">
    <source>
        <dbReference type="ARBA" id="ARBA00022556"/>
    </source>
</evidence>
<evidence type="ECO:0000256" key="9">
    <source>
        <dbReference type="ARBA" id="ARBA00022833"/>
    </source>
</evidence>
<evidence type="ECO:0000256" key="1">
    <source>
        <dbReference type="ARBA" id="ARBA00001947"/>
    </source>
</evidence>
<dbReference type="Pfam" id="PF03331">
    <property type="entry name" value="LpxC"/>
    <property type="match status" value="1"/>
</dbReference>
<evidence type="ECO:0000256" key="8">
    <source>
        <dbReference type="ARBA" id="ARBA00022801"/>
    </source>
</evidence>
<evidence type="ECO:0000256" key="4">
    <source>
        <dbReference type="ARBA" id="ARBA00012745"/>
    </source>
</evidence>
<keyword evidence="10 12" id="KW-0443">Lipid metabolism</keyword>
<dbReference type="EMBL" id="BSNI01000002">
    <property type="protein sequence ID" value="GLQ18965.1"/>
    <property type="molecule type" value="Genomic_DNA"/>
</dbReference>
<keyword evidence="8 12" id="KW-0378">Hydrolase</keyword>
<dbReference type="HAMAP" id="MF_00388">
    <property type="entry name" value="LpxC"/>
    <property type="match status" value="1"/>
</dbReference>
<keyword evidence="9 12" id="KW-0862">Zinc</keyword>
<comment type="cofactor">
    <cofactor evidence="1 12">
        <name>Zn(2+)</name>
        <dbReference type="ChEBI" id="CHEBI:29105"/>
    </cofactor>
</comment>
<keyword evidence="6 12" id="KW-0441">Lipid A biosynthesis</keyword>
<keyword evidence="5 12" id="KW-0444">Lipid biosynthesis</keyword>
<proteinExistence type="inferred from homology"/>
<dbReference type="NCBIfam" id="TIGR00325">
    <property type="entry name" value="lpxC"/>
    <property type="match status" value="1"/>
</dbReference>
<dbReference type="InterPro" id="IPR011334">
    <property type="entry name" value="UDP-acyl_GlcNac_deAcase_C"/>
</dbReference>
<organism evidence="13 14">
    <name type="scientific">Maritalea porphyrae</name>
    <dbReference type="NCBI Taxonomy" id="880732"/>
    <lineage>
        <taxon>Bacteria</taxon>
        <taxon>Pseudomonadati</taxon>
        <taxon>Pseudomonadota</taxon>
        <taxon>Alphaproteobacteria</taxon>
        <taxon>Hyphomicrobiales</taxon>
        <taxon>Devosiaceae</taxon>
        <taxon>Maritalea</taxon>
    </lineage>
</organism>
<feature type="binding site" evidence="12">
    <location>
        <position position="246"/>
    </location>
    <ligand>
        <name>Zn(2+)</name>
        <dbReference type="ChEBI" id="CHEBI:29105"/>
    </ligand>
</feature>
<gene>
    <name evidence="12 13" type="primary">lpxC</name>
    <name evidence="13" type="ORF">GCM10007879_32140</name>
</gene>
<evidence type="ECO:0000256" key="3">
    <source>
        <dbReference type="ARBA" id="ARBA00005002"/>
    </source>
</evidence>
<evidence type="ECO:0000256" key="2">
    <source>
        <dbReference type="ARBA" id="ARBA00002923"/>
    </source>
</evidence>
<evidence type="ECO:0000256" key="10">
    <source>
        <dbReference type="ARBA" id="ARBA00023098"/>
    </source>
</evidence>
<dbReference type="Gene3D" id="3.30.1700.10">
    <property type="entry name" value="lpxc deacetylase, domain 2"/>
    <property type="match status" value="1"/>
</dbReference>
<dbReference type="RefSeq" id="WP_284366110.1">
    <property type="nucleotide sequence ID" value="NZ_BSNI01000002.1"/>
</dbReference>
<feature type="binding site" evidence="12">
    <location>
        <position position="242"/>
    </location>
    <ligand>
        <name>Zn(2+)</name>
        <dbReference type="ChEBI" id="CHEBI:29105"/>
    </ligand>
</feature>
<dbReference type="InterPro" id="IPR020568">
    <property type="entry name" value="Ribosomal_Su5_D2-typ_SF"/>
</dbReference>
<comment type="catalytic activity">
    <reaction evidence="11 12">
        <text>a UDP-3-O-[(3R)-3-hydroxyacyl]-N-acetyl-alpha-D-glucosamine + H2O = a UDP-3-O-[(3R)-3-hydroxyacyl]-alpha-D-glucosamine + acetate</text>
        <dbReference type="Rhea" id="RHEA:67816"/>
        <dbReference type="ChEBI" id="CHEBI:15377"/>
        <dbReference type="ChEBI" id="CHEBI:30089"/>
        <dbReference type="ChEBI" id="CHEBI:137740"/>
        <dbReference type="ChEBI" id="CHEBI:173225"/>
        <dbReference type="EC" id="3.5.1.108"/>
    </reaction>
</comment>
<feature type="active site" description="Proton donor" evidence="12">
    <location>
        <position position="269"/>
    </location>
</feature>
<accession>A0ABQ5UX68</accession>
<dbReference type="Proteomes" id="UP001161405">
    <property type="component" value="Unassembled WGS sequence"/>
</dbReference>
<protein>
    <recommendedName>
        <fullName evidence="4 12">UDP-3-O-acyl-N-acetylglucosamine deacetylase</fullName>
        <shortName evidence="12">UDP-3-O-acyl-GlcNAc deacetylase</shortName>
        <ecNumber evidence="4 12">3.5.1.108</ecNumber>
    </recommendedName>
    <alternativeName>
        <fullName evidence="12">UDP-3-O-[R-3-hydroxymyristoyl]-N-acetylglucosamine deacetylase</fullName>
    </alternativeName>
</protein>
<comment type="function">
    <text evidence="2 12">Catalyzes the hydrolysis of UDP-3-O-myristoyl-N-acetylglucosamine to form UDP-3-O-myristoylglucosamine and acetate, the committed step in lipid A biosynthesis.</text>
</comment>
<comment type="similarity">
    <text evidence="12">Belongs to the LpxC family.</text>
</comment>
<dbReference type="InterPro" id="IPR004463">
    <property type="entry name" value="UDP-acyl_GlcNac_deAcase"/>
</dbReference>
<name>A0ABQ5UX68_9HYPH</name>
<evidence type="ECO:0000256" key="7">
    <source>
        <dbReference type="ARBA" id="ARBA00022723"/>
    </source>
</evidence>
<dbReference type="InterPro" id="IPR015870">
    <property type="entry name" value="UDP-acyl_N-AcGlcN_deAcase_N"/>
</dbReference>
<dbReference type="PANTHER" id="PTHR33694:SF1">
    <property type="entry name" value="UDP-3-O-ACYL-N-ACETYLGLUCOSAMINE DEACETYLASE 1, MITOCHONDRIAL-RELATED"/>
    <property type="match status" value="1"/>
</dbReference>
<evidence type="ECO:0000256" key="12">
    <source>
        <dbReference type="HAMAP-Rule" id="MF_00388"/>
    </source>
</evidence>
<feature type="binding site" evidence="12">
    <location>
        <position position="85"/>
    </location>
    <ligand>
        <name>Zn(2+)</name>
        <dbReference type="ChEBI" id="CHEBI:29105"/>
    </ligand>
</feature>
<dbReference type="PANTHER" id="PTHR33694">
    <property type="entry name" value="UDP-3-O-ACYL-N-ACETYLGLUCOSAMINE DEACETYLASE 1, MITOCHONDRIAL-RELATED"/>
    <property type="match status" value="1"/>
</dbReference>
<evidence type="ECO:0000256" key="11">
    <source>
        <dbReference type="ARBA" id="ARBA00024535"/>
    </source>
</evidence>
<comment type="pathway">
    <text evidence="3 12">Glycolipid biosynthesis; lipid IV(A) biosynthesis; lipid IV(A) from (3R)-3-hydroxytetradecanoyl-[acyl-carrier-protein] and UDP-N-acetyl-alpha-D-glucosamine: step 2/6.</text>
</comment>
<evidence type="ECO:0000313" key="13">
    <source>
        <dbReference type="EMBL" id="GLQ18965.1"/>
    </source>
</evidence>
<dbReference type="Gene3D" id="3.30.230.20">
    <property type="entry name" value="lpxc deacetylase, domain 1"/>
    <property type="match status" value="1"/>
</dbReference>